<keyword evidence="2" id="KW-1185">Reference proteome</keyword>
<accession>A2E5Y0</accession>
<proteinExistence type="predicted"/>
<gene>
    <name evidence="1" type="ORF">TVAG_399420</name>
</gene>
<dbReference type="RefSeq" id="XP_001324160.1">
    <property type="nucleotide sequence ID" value="XM_001324125.1"/>
</dbReference>
<dbReference type="EMBL" id="DS113310">
    <property type="protein sequence ID" value="EAY11937.1"/>
    <property type="molecule type" value="Genomic_DNA"/>
</dbReference>
<dbReference type="InParanoid" id="A2E5Y0"/>
<evidence type="ECO:0000313" key="2">
    <source>
        <dbReference type="Proteomes" id="UP000001542"/>
    </source>
</evidence>
<dbReference type="Proteomes" id="UP000001542">
    <property type="component" value="Unassembled WGS sequence"/>
</dbReference>
<evidence type="ECO:0000313" key="1">
    <source>
        <dbReference type="EMBL" id="EAY11937.1"/>
    </source>
</evidence>
<sequence length="510" mass="59226">MTDFHMLTLEQYLTEDIGVPIDEYTKKVLYATLQEIMQSRADYLHTCEIREKTNDDINKRISKYVDYFTTVRNEISIIQIIKQDFTFSFPLKSEHLLEYFNKIIECTIGKDFIIPKIVANSFFSEYSLITPKTIEESVAYAYAQFSISDHLIDGLNKAIDSLYKIVQFDQKIKSFSHPSINIEFDPINNKAFPPLTDKEIPISYITTLMSFKIFEMSKEIISNNNYWKIDDAENQLEICVRIINSCYNDESINSIVIPSVLRAIVVYLHIYSFRDINSQSNTILLDRLIQTLISCEAFIDVESVKESFSLMVKLVPRDIYSVDFCTKILTKIPPMKLDEKNPQYVYFAIYSQDKLTDNGIISCIKYISFLNFLFGVDKSLVHFISNVFAALKDSHNIVILKALIEEMSCIANAPYMAMELIDQARINYDLLNEMFEKNQKSFSLYLTCFISKMIDNFFATDDFIPISQQILPFCEFSLKNKEQFVNIEEAKIPNLISNIYASKLDEKVMK</sequence>
<reference evidence="1" key="1">
    <citation type="submission" date="2006-10" db="EMBL/GenBank/DDBJ databases">
        <authorList>
            <person name="Amadeo P."/>
            <person name="Zhao Q."/>
            <person name="Wortman J."/>
            <person name="Fraser-Liggett C."/>
            <person name="Carlton J."/>
        </authorList>
    </citation>
    <scope>NUCLEOTIDE SEQUENCE</scope>
    <source>
        <strain evidence="1">G3</strain>
    </source>
</reference>
<dbReference type="AlphaFoldDB" id="A2E5Y0"/>
<dbReference type="VEuPathDB" id="TrichDB:TVAG_399420"/>
<organism evidence="1 2">
    <name type="scientific">Trichomonas vaginalis (strain ATCC PRA-98 / G3)</name>
    <dbReference type="NCBI Taxonomy" id="412133"/>
    <lineage>
        <taxon>Eukaryota</taxon>
        <taxon>Metamonada</taxon>
        <taxon>Parabasalia</taxon>
        <taxon>Trichomonadida</taxon>
        <taxon>Trichomonadidae</taxon>
        <taxon>Trichomonas</taxon>
    </lineage>
</organism>
<name>A2E5Y0_TRIV3</name>
<dbReference type="KEGG" id="tva:4769896"/>
<dbReference type="VEuPathDB" id="TrichDB:TVAGG3_0337640"/>
<protein>
    <submittedName>
        <fullName evidence="1">Uncharacterized protein</fullName>
    </submittedName>
</protein>
<reference evidence="1" key="2">
    <citation type="journal article" date="2007" name="Science">
        <title>Draft genome sequence of the sexually transmitted pathogen Trichomonas vaginalis.</title>
        <authorList>
            <person name="Carlton J.M."/>
            <person name="Hirt R.P."/>
            <person name="Silva J.C."/>
            <person name="Delcher A.L."/>
            <person name="Schatz M."/>
            <person name="Zhao Q."/>
            <person name="Wortman J.R."/>
            <person name="Bidwell S.L."/>
            <person name="Alsmark U.C.M."/>
            <person name="Besteiro S."/>
            <person name="Sicheritz-Ponten T."/>
            <person name="Noel C.J."/>
            <person name="Dacks J.B."/>
            <person name="Foster P.G."/>
            <person name="Simillion C."/>
            <person name="Van de Peer Y."/>
            <person name="Miranda-Saavedra D."/>
            <person name="Barton G.J."/>
            <person name="Westrop G.D."/>
            <person name="Mueller S."/>
            <person name="Dessi D."/>
            <person name="Fiori P.L."/>
            <person name="Ren Q."/>
            <person name="Paulsen I."/>
            <person name="Zhang H."/>
            <person name="Bastida-Corcuera F.D."/>
            <person name="Simoes-Barbosa A."/>
            <person name="Brown M.T."/>
            <person name="Hayes R.D."/>
            <person name="Mukherjee M."/>
            <person name="Okumura C.Y."/>
            <person name="Schneider R."/>
            <person name="Smith A.J."/>
            <person name="Vanacova S."/>
            <person name="Villalvazo M."/>
            <person name="Haas B.J."/>
            <person name="Pertea M."/>
            <person name="Feldblyum T.V."/>
            <person name="Utterback T.R."/>
            <person name="Shu C.L."/>
            <person name="Osoegawa K."/>
            <person name="de Jong P.J."/>
            <person name="Hrdy I."/>
            <person name="Horvathova L."/>
            <person name="Zubacova Z."/>
            <person name="Dolezal P."/>
            <person name="Malik S.B."/>
            <person name="Logsdon J.M. Jr."/>
            <person name="Henze K."/>
            <person name="Gupta A."/>
            <person name="Wang C.C."/>
            <person name="Dunne R.L."/>
            <person name="Upcroft J.A."/>
            <person name="Upcroft P."/>
            <person name="White O."/>
            <person name="Salzberg S.L."/>
            <person name="Tang P."/>
            <person name="Chiu C.-H."/>
            <person name="Lee Y.-S."/>
            <person name="Embley T.M."/>
            <person name="Coombs G.H."/>
            <person name="Mottram J.C."/>
            <person name="Tachezy J."/>
            <person name="Fraser-Liggett C.M."/>
            <person name="Johnson P.J."/>
        </authorList>
    </citation>
    <scope>NUCLEOTIDE SEQUENCE [LARGE SCALE GENOMIC DNA]</scope>
    <source>
        <strain evidence="1">G3</strain>
    </source>
</reference>